<dbReference type="FunFam" id="3.40.50.720:FF:000084">
    <property type="entry name" value="Short-chain dehydrogenase reductase"/>
    <property type="match status" value="1"/>
</dbReference>
<dbReference type="OrthoDB" id="294295at2759"/>
<dbReference type="GO" id="GO:0009688">
    <property type="term" value="P:abscisic acid biosynthetic process"/>
    <property type="evidence" value="ECO:0007669"/>
    <property type="project" value="TreeGrafter"/>
</dbReference>
<dbReference type="GO" id="GO:0005829">
    <property type="term" value="C:cytosol"/>
    <property type="evidence" value="ECO:0007669"/>
    <property type="project" value="TreeGrafter"/>
</dbReference>
<accession>S8E983</accession>
<dbReference type="SUPFAM" id="SSF51735">
    <property type="entry name" value="NAD(P)-binding Rossmann-fold domains"/>
    <property type="match status" value="1"/>
</dbReference>
<dbReference type="GO" id="GO:0010301">
    <property type="term" value="F:xanthoxin dehydrogenase (NAD+) activity"/>
    <property type="evidence" value="ECO:0007669"/>
    <property type="project" value="TreeGrafter"/>
</dbReference>
<dbReference type="NCBIfam" id="NF005559">
    <property type="entry name" value="PRK07231.1"/>
    <property type="match status" value="1"/>
</dbReference>
<dbReference type="PANTHER" id="PTHR42820:SF1">
    <property type="entry name" value="SHORT-CHAIN DEHYDROGENASE_REDUCTASE FAMILY PROTEIN"/>
    <property type="match status" value="1"/>
</dbReference>
<dbReference type="PRINTS" id="PR00080">
    <property type="entry name" value="SDRFAMILY"/>
</dbReference>
<dbReference type="EMBL" id="AUSU01000846">
    <property type="protein sequence ID" value="EPS72418.1"/>
    <property type="molecule type" value="Genomic_DNA"/>
</dbReference>
<feature type="non-terminal residue" evidence="4">
    <location>
        <position position="1"/>
    </location>
</feature>
<organism evidence="4 5">
    <name type="scientific">Genlisea aurea</name>
    <dbReference type="NCBI Taxonomy" id="192259"/>
    <lineage>
        <taxon>Eukaryota</taxon>
        <taxon>Viridiplantae</taxon>
        <taxon>Streptophyta</taxon>
        <taxon>Embryophyta</taxon>
        <taxon>Tracheophyta</taxon>
        <taxon>Spermatophyta</taxon>
        <taxon>Magnoliopsida</taxon>
        <taxon>eudicotyledons</taxon>
        <taxon>Gunneridae</taxon>
        <taxon>Pentapetalae</taxon>
        <taxon>asterids</taxon>
        <taxon>lamiids</taxon>
        <taxon>Lamiales</taxon>
        <taxon>Lentibulariaceae</taxon>
        <taxon>Genlisea</taxon>
    </lineage>
</organism>
<dbReference type="PANTHER" id="PTHR42820">
    <property type="entry name" value="SHORT-CHAIN DEHYDROGENASE REDUCTASE"/>
    <property type="match status" value="1"/>
</dbReference>
<sequence>VSRLLGRVAIVTGGASGIGEAIVNLFHRHGAKVCIVDIQSNDAQNHLCTTTPDLVFHRCDVTKEEDVKNAVDFTVDTFGTLDIMVNNAGISGAPIKDIRDFALTEFDRVFDLNVRGLFIGMKCAAGVMIPAKKGCIINMCSVAGSMGGFGPHAYTGSKHAVLGLTRSVAAELGNHGIRVNCISPYAVLTRLALAHLPEEERTEDTVIGFRRFVAENANLKGAELSVDDVANAALFLASDESRYVSGSNLAVDGGTTSINHSFRVFR</sequence>
<dbReference type="Pfam" id="PF13561">
    <property type="entry name" value="adh_short_C2"/>
    <property type="match status" value="1"/>
</dbReference>
<keyword evidence="5" id="KW-1185">Reference proteome</keyword>
<dbReference type="InterPro" id="IPR036291">
    <property type="entry name" value="NAD(P)-bd_dom_sf"/>
</dbReference>
<evidence type="ECO:0000256" key="2">
    <source>
        <dbReference type="ARBA" id="ARBA00023002"/>
    </source>
</evidence>
<dbReference type="PRINTS" id="PR00081">
    <property type="entry name" value="GDHRDH"/>
</dbReference>
<name>S8E983_9LAMI</name>
<dbReference type="AlphaFoldDB" id="S8E983"/>
<comment type="caution">
    <text evidence="4">The sequence shown here is derived from an EMBL/GenBank/DDBJ whole genome shotgun (WGS) entry which is preliminary data.</text>
</comment>
<dbReference type="CDD" id="cd05326">
    <property type="entry name" value="secoisolariciresinol-DH_like_SDR_c"/>
    <property type="match status" value="1"/>
</dbReference>
<evidence type="ECO:0000313" key="5">
    <source>
        <dbReference type="Proteomes" id="UP000015453"/>
    </source>
</evidence>
<comment type="similarity">
    <text evidence="1">Belongs to the short-chain dehydrogenases/reductases (SDR) family.</text>
</comment>
<evidence type="ECO:0000313" key="4">
    <source>
        <dbReference type="EMBL" id="EPS72418.1"/>
    </source>
</evidence>
<proteinExistence type="inferred from homology"/>
<reference evidence="4 5" key="1">
    <citation type="journal article" date="2013" name="BMC Genomics">
        <title>The miniature genome of a carnivorous plant Genlisea aurea contains a low number of genes and short non-coding sequences.</title>
        <authorList>
            <person name="Leushkin E.V."/>
            <person name="Sutormin R.A."/>
            <person name="Nabieva E.R."/>
            <person name="Penin A.A."/>
            <person name="Kondrashov A.S."/>
            <person name="Logacheva M.D."/>
        </authorList>
    </citation>
    <scope>NUCLEOTIDE SEQUENCE [LARGE SCALE GENOMIC DNA]</scope>
</reference>
<evidence type="ECO:0000256" key="1">
    <source>
        <dbReference type="ARBA" id="ARBA00006484"/>
    </source>
</evidence>
<evidence type="ECO:0000256" key="3">
    <source>
        <dbReference type="ARBA" id="ARBA00023027"/>
    </source>
</evidence>
<keyword evidence="3" id="KW-0520">NAD</keyword>
<dbReference type="InterPro" id="IPR002347">
    <property type="entry name" value="SDR_fam"/>
</dbReference>
<keyword evidence="2" id="KW-0560">Oxidoreductase</keyword>
<dbReference type="InterPro" id="IPR045309">
    <property type="entry name" value="ABA2-like"/>
</dbReference>
<protein>
    <submittedName>
        <fullName evidence="4">Short chain alcohol dehydrogenase</fullName>
    </submittedName>
</protein>
<gene>
    <name evidence="4" type="ORF">M569_02340</name>
</gene>
<dbReference type="Proteomes" id="UP000015453">
    <property type="component" value="Unassembled WGS sequence"/>
</dbReference>
<dbReference type="Gene3D" id="3.40.50.720">
    <property type="entry name" value="NAD(P)-binding Rossmann-like Domain"/>
    <property type="match status" value="1"/>
</dbReference>